<comment type="caution">
    <text evidence="1">The sequence shown here is derived from an EMBL/GenBank/DDBJ whole genome shotgun (WGS) entry which is preliminary data.</text>
</comment>
<evidence type="ECO:0000313" key="2">
    <source>
        <dbReference type="Proteomes" id="UP000214646"/>
    </source>
</evidence>
<keyword evidence="2" id="KW-1185">Reference proteome</keyword>
<name>A0A225D056_9BACT</name>
<reference evidence="2" key="1">
    <citation type="submission" date="2017-06" db="EMBL/GenBank/DDBJ databases">
        <title>Genome analysis of Fimbriiglobus ruber SP5, the first member of the order Planctomycetales with confirmed chitinolytic capability.</title>
        <authorList>
            <person name="Ravin N.V."/>
            <person name="Rakitin A.L."/>
            <person name="Ivanova A.A."/>
            <person name="Beletsky A.V."/>
            <person name="Kulichevskaya I.S."/>
            <person name="Mardanov A.V."/>
            <person name="Dedysh S.N."/>
        </authorList>
    </citation>
    <scope>NUCLEOTIDE SEQUENCE [LARGE SCALE GENOMIC DNA]</scope>
    <source>
        <strain evidence="2">SP5</strain>
    </source>
</reference>
<sequence length="169" mass="17942">MQSLTQANATPVVAAGVQLWVGTFVDVNTVSSSFDVNSLSSKIQLGPLVDFNPDNSKIGTVDVTHQMSLNSAKEKATGWYDGGDATFKLRYNSVLYASLNSRKPVTNSVNNGRLTWGVFLPDWGTIIFNGILTDAVPSGQLGDNPVDLNITIAVSGRIQFVPLGTVPAA</sequence>
<dbReference type="Gene3D" id="4.10.410.40">
    <property type="match status" value="1"/>
</dbReference>
<gene>
    <name evidence="1" type="ORF">FRUB_09813</name>
</gene>
<evidence type="ECO:0000313" key="1">
    <source>
        <dbReference type="EMBL" id="OWK34971.1"/>
    </source>
</evidence>
<organism evidence="1 2">
    <name type="scientific">Fimbriiglobus ruber</name>
    <dbReference type="NCBI Taxonomy" id="1908690"/>
    <lineage>
        <taxon>Bacteria</taxon>
        <taxon>Pseudomonadati</taxon>
        <taxon>Planctomycetota</taxon>
        <taxon>Planctomycetia</taxon>
        <taxon>Gemmatales</taxon>
        <taxon>Gemmataceae</taxon>
        <taxon>Fimbriiglobus</taxon>
    </lineage>
</organism>
<protein>
    <submittedName>
        <fullName evidence="1">Uncharacterized protein</fullName>
    </submittedName>
</protein>
<accession>A0A225D056</accession>
<dbReference type="AlphaFoldDB" id="A0A225D056"/>
<dbReference type="EMBL" id="NIDE01000019">
    <property type="protein sequence ID" value="OWK34971.1"/>
    <property type="molecule type" value="Genomic_DNA"/>
</dbReference>
<proteinExistence type="predicted"/>
<dbReference type="Proteomes" id="UP000214646">
    <property type="component" value="Unassembled WGS sequence"/>
</dbReference>